<dbReference type="Proteomes" id="UP000836387">
    <property type="component" value="Unassembled WGS sequence"/>
</dbReference>
<sequence>MIAILTYLGSLRIRDFYYQPSMPVHCNLVHLVAEDDATIKFPVKFTVRHLQAVCNPEARHDVDGGGVAAEGAPYSTMRSK</sequence>
<reference evidence="1" key="1">
    <citation type="submission" date="2020-04" db="EMBL/GenBank/DDBJ databases">
        <authorList>
            <person name="Broberg M."/>
        </authorList>
    </citation>
    <scope>NUCLEOTIDE SEQUENCE</scope>
</reference>
<proteinExistence type="predicted"/>
<dbReference type="EMBL" id="CADEHS020000578">
    <property type="protein sequence ID" value="CAG9954730.1"/>
    <property type="molecule type" value="Genomic_DNA"/>
</dbReference>
<name>A0ACA9UMV4_BIOOC</name>
<comment type="caution">
    <text evidence="1">The sequence shown here is derived from an EMBL/GenBank/DDBJ whole genome shotgun (WGS) entry which is preliminary data.</text>
</comment>
<keyword evidence="2" id="KW-1185">Reference proteome</keyword>
<protein>
    <submittedName>
        <fullName evidence="1">Uncharacterized protein</fullName>
    </submittedName>
</protein>
<evidence type="ECO:0000313" key="2">
    <source>
        <dbReference type="Proteomes" id="UP000836387"/>
    </source>
</evidence>
<reference evidence="1" key="2">
    <citation type="submission" date="2021-10" db="EMBL/GenBank/DDBJ databases">
        <authorList>
            <person name="Piombo E."/>
        </authorList>
    </citation>
    <scope>NUCLEOTIDE SEQUENCE</scope>
</reference>
<accession>A0ACA9UMV4</accession>
<gene>
    <name evidence="1" type="ORF">CRV2_00011340</name>
</gene>
<evidence type="ECO:0000313" key="1">
    <source>
        <dbReference type="EMBL" id="CAG9954730.1"/>
    </source>
</evidence>
<organism evidence="1 2">
    <name type="scientific">Clonostachys rosea f. rosea IK726</name>
    <dbReference type="NCBI Taxonomy" id="1349383"/>
    <lineage>
        <taxon>Eukaryota</taxon>
        <taxon>Fungi</taxon>
        <taxon>Dikarya</taxon>
        <taxon>Ascomycota</taxon>
        <taxon>Pezizomycotina</taxon>
        <taxon>Sordariomycetes</taxon>
        <taxon>Hypocreomycetidae</taxon>
        <taxon>Hypocreales</taxon>
        <taxon>Bionectriaceae</taxon>
        <taxon>Clonostachys</taxon>
    </lineage>
</organism>